<gene>
    <name evidence="3" type="ORF">GO986_11080</name>
</gene>
<dbReference type="GO" id="GO:0005509">
    <property type="term" value="F:calcium ion binding"/>
    <property type="evidence" value="ECO:0007669"/>
    <property type="project" value="InterPro"/>
</dbReference>
<evidence type="ECO:0000313" key="3">
    <source>
        <dbReference type="EMBL" id="MVN87315.1"/>
    </source>
</evidence>
<evidence type="ECO:0000313" key="4">
    <source>
        <dbReference type="Proteomes" id="UP000483286"/>
    </source>
</evidence>
<feature type="compositionally biased region" description="Pro residues" evidence="1">
    <location>
        <begin position="313"/>
        <end position="325"/>
    </location>
</feature>
<organism evidence="3 4">
    <name type="scientific">Deinococcus arboris</name>
    <dbReference type="NCBI Taxonomy" id="2682977"/>
    <lineage>
        <taxon>Bacteria</taxon>
        <taxon>Thermotogati</taxon>
        <taxon>Deinococcota</taxon>
        <taxon>Deinococci</taxon>
        <taxon>Deinococcales</taxon>
        <taxon>Deinococcaceae</taxon>
        <taxon>Deinococcus</taxon>
    </lineage>
</organism>
<dbReference type="EMBL" id="WQLB01000013">
    <property type="protein sequence ID" value="MVN87315.1"/>
    <property type="molecule type" value="Genomic_DNA"/>
</dbReference>
<dbReference type="Gene3D" id="2.60.40.10">
    <property type="entry name" value="Immunoglobulins"/>
    <property type="match status" value="1"/>
</dbReference>
<keyword evidence="4" id="KW-1185">Reference proteome</keyword>
<keyword evidence="2" id="KW-0732">Signal</keyword>
<feature type="chain" id="PRO_5028797596" evidence="2">
    <location>
        <begin position="25"/>
        <end position="325"/>
    </location>
</feature>
<dbReference type="InterPro" id="IPR015919">
    <property type="entry name" value="Cadherin-like_sf"/>
</dbReference>
<dbReference type="Proteomes" id="UP000483286">
    <property type="component" value="Unassembled WGS sequence"/>
</dbReference>
<protein>
    <submittedName>
        <fullName evidence="3">Cell ssuface protein containing Ig-like domain protein</fullName>
    </submittedName>
</protein>
<evidence type="ECO:0000256" key="1">
    <source>
        <dbReference type="SAM" id="MobiDB-lite"/>
    </source>
</evidence>
<dbReference type="CDD" id="cd00146">
    <property type="entry name" value="PKD"/>
    <property type="match status" value="1"/>
</dbReference>
<reference evidence="3 4" key="1">
    <citation type="submission" date="2019-12" db="EMBL/GenBank/DDBJ databases">
        <title>Deinococcus sp. HMF7620 Genome sequencing and assembly.</title>
        <authorList>
            <person name="Kang H."/>
            <person name="Kim H."/>
            <person name="Joh K."/>
        </authorList>
    </citation>
    <scope>NUCLEOTIDE SEQUENCE [LARGE SCALE GENOMIC DNA]</scope>
    <source>
        <strain evidence="3 4">HMF7620</strain>
    </source>
</reference>
<sequence>MALSRSTGRAGAWLLGALLAGALAGCGQEITGTSATTGRDALAFVEAPSGLPPVYLNEPYTAPVTVAGGAGPYTVRATGGTLPPGINLKGQQLVGTPTKTGTYTFTLEVTDSTLSTRSKTVTLTVQDLPPLSLALNLPAGQIRGETRIPLTINAPRAVRAARFGWELPAGVTVTRVQPEGSNVVFWRQEGRRVLVDIGFKAVPRTAARVALLTVKPTAMVTLASPVLAYEGRDGEGKLLAQKLFPDEEKKLAEQKAAEQKAAEQKAAEQKAAEQQAAPAVTPTTTPTGTSGTTPAAPAPTTPAPTVPVTSPAPVTPPPAAPGDQK</sequence>
<dbReference type="Pfam" id="PF05345">
    <property type="entry name" value="He_PIG"/>
    <property type="match status" value="1"/>
</dbReference>
<feature type="region of interest" description="Disordered" evidence="1">
    <location>
        <begin position="250"/>
        <end position="325"/>
    </location>
</feature>
<dbReference type="PROSITE" id="PS51257">
    <property type="entry name" value="PROKAR_LIPOPROTEIN"/>
    <property type="match status" value="1"/>
</dbReference>
<feature type="signal peptide" evidence="2">
    <location>
        <begin position="1"/>
        <end position="24"/>
    </location>
</feature>
<dbReference type="SUPFAM" id="SSF49313">
    <property type="entry name" value="Cadherin-like"/>
    <property type="match status" value="1"/>
</dbReference>
<dbReference type="GO" id="GO:0016020">
    <property type="term" value="C:membrane"/>
    <property type="evidence" value="ECO:0007669"/>
    <property type="project" value="InterPro"/>
</dbReference>
<accession>A0A7C9HZR5</accession>
<feature type="compositionally biased region" description="Low complexity" evidence="1">
    <location>
        <begin position="272"/>
        <end position="295"/>
    </location>
</feature>
<evidence type="ECO:0000256" key="2">
    <source>
        <dbReference type="SAM" id="SignalP"/>
    </source>
</evidence>
<name>A0A7C9HZR5_9DEIO</name>
<proteinExistence type="predicted"/>
<dbReference type="AlphaFoldDB" id="A0A7C9HZR5"/>
<feature type="compositionally biased region" description="Basic and acidic residues" evidence="1">
    <location>
        <begin position="250"/>
        <end position="271"/>
    </location>
</feature>
<feature type="compositionally biased region" description="Pro residues" evidence="1">
    <location>
        <begin position="296"/>
        <end position="305"/>
    </location>
</feature>
<dbReference type="InterPro" id="IPR013783">
    <property type="entry name" value="Ig-like_fold"/>
</dbReference>
<dbReference type="RefSeq" id="WP_157459372.1">
    <property type="nucleotide sequence ID" value="NZ_WQLB01000013.1"/>
</dbReference>
<comment type="caution">
    <text evidence="3">The sequence shown here is derived from an EMBL/GenBank/DDBJ whole genome shotgun (WGS) entry which is preliminary data.</text>
</comment>